<organism evidence="2">
    <name type="scientific">marine sediment metagenome</name>
    <dbReference type="NCBI Taxonomy" id="412755"/>
    <lineage>
        <taxon>unclassified sequences</taxon>
        <taxon>metagenomes</taxon>
        <taxon>ecological metagenomes</taxon>
    </lineage>
</organism>
<dbReference type="PANTHER" id="PTHR35867">
    <property type="entry name" value="PROTEIN RSEC"/>
    <property type="match status" value="1"/>
</dbReference>
<evidence type="ECO:0000313" key="2">
    <source>
        <dbReference type="EMBL" id="GAG19575.1"/>
    </source>
</evidence>
<dbReference type="PANTHER" id="PTHR35867:SF1">
    <property type="entry name" value="PROTEIN RSEC"/>
    <property type="match status" value="1"/>
</dbReference>
<keyword evidence="1" id="KW-1133">Transmembrane helix</keyword>
<dbReference type="InterPro" id="IPR007359">
    <property type="entry name" value="SigmaE_reg_RseC_MucC"/>
</dbReference>
<keyword evidence="1" id="KW-0812">Transmembrane</keyword>
<dbReference type="AlphaFoldDB" id="X0VMX4"/>
<evidence type="ECO:0000256" key="1">
    <source>
        <dbReference type="SAM" id="Phobius"/>
    </source>
</evidence>
<comment type="caution">
    <text evidence="2">The sequence shown here is derived from an EMBL/GenBank/DDBJ whole genome shotgun (WGS) entry which is preliminary data.</text>
</comment>
<dbReference type="Pfam" id="PF04246">
    <property type="entry name" value="RseC_MucC"/>
    <property type="match status" value="1"/>
</dbReference>
<accession>X0VMX4</accession>
<name>X0VMX4_9ZZZZ</name>
<dbReference type="InterPro" id="IPR026268">
    <property type="entry name" value="RseC"/>
</dbReference>
<dbReference type="EMBL" id="BARS01030244">
    <property type="protein sequence ID" value="GAG19575.1"/>
    <property type="molecule type" value="Genomic_DNA"/>
</dbReference>
<feature type="transmembrane region" description="Helical" evidence="1">
    <location>
        <begin position="76"/>
        <end position="100"/>
    </location>
</feature>
<gene>
    <name evidence="2" type="ORF">S01H1_47186</name>
</gene>
<reference evidence="2" key="1">
    <citation type="journal article" date="2014" name="Front. Microbiol.">
        <title>High frequency of phylogenetically diverse reductive dehalogenase-homologous genes in deep subseafloor sedimentary metagenomes.</title>
        <authorList>
            <person name="Kawai M."/>
            <person name="Futagami T."/>
            <person name="Toyoda A."/>
            <person name="Takaki Y."/>
            <person name="Nishi S."/>
            <person name="Hori S."/>
            <person name="Arai W."/>
            <person name="Tsubouchi T."/>
            <person name="Morono Y."/>
            <person name="Uchiyama I."/>
            <person name="Ito T."/>
            <person name="Fujiyama A."/>
            <person name="Inagaki F."/>
            <person name="Takami H."/>
        </authorList>
    </citation>
    <scope>NUCLEOTIDE SEQUENCE</scope>
    <source>
        <strain evidence="2">Expedition CK06-06</strain>
    </source>
</reference>
<keyword evidence="1" id="KW-0472">Membrane</keyword>
<sequence>MATEKGIVIKADSNTALVKTTRSSSCESCASRKSCSVVSDGKEMEMEVDVINDVNAKAGDRVVLSFETSALLKASFLLYVFPIILLLIGAFLGQYLAPFFNLNSQAAAAVLGFLFFFGSFGFIRFRGNKMAEKKEYRPKIIRILR</sequence>
<protein>
    <recommendedName>
        <fullName evidence="3">Fis family transcriptional regulator</fullName>
    </recommendedName>
</protein>
<dbReference type="PIRSF" id="PIRSF004923">
    <property type="entry name" value="RseC"/>
    <property type="match status" value="1"/>
</dbReference>
<evidence type="ECO:0008006" key="3">
    <source>
        <dbReference type="Google" id="ProtNLM"/>
    </source>
</evidence>
<proteinExistence type="predicted"/>
<feature type="transmembrane region" description="Helical" evidence="1">
    <location>
        <begin position="106"/>
        <end position="125"/>
    </location>
</feature>